<dbReference type="InterPro" id="IPR050491">
    <property type="entry name" value="AmpC-like"/>
</dbReference>
<evidence type="ECO:0000313" key="3">
    <source>
        <dbReference type="Proteomes" id="UP000217507"/>
    </source>
</evidence>
<dbReference type="PANTHER" id="PTHR46825:SF9">
    <property type="entry name" value="BETA-LACTAMASE-RELATED DOMAIN-CONTAINING PROTEIN"/>
    <property type="match status" value="1"/>
</dbReference>
<dbReference type="SUPFAM" id="SSF56601">
    <property type="entry name" value="beta-lactamase/transpeptidase-like"/>
    <property type="match status" value="1"/>
</dbReference>
<dbReference type="AlphaFoldDB" id="A0A1Z4KQ49"/>
<name>A0A1Z4KQ49_ANAVA</name>
<dbReference type="EMBL" id="AP018216">
    <property type="protein sequence ID" value="BAY71122.1"/>
    <property type="molecule type" value="Genomic_DNA"/>
</dbReference>
<dbReference type="SMR" id="A0A1Z4KQ49"/>
<evidence type="ECO:0000313" key="2">
    <source>
        <dbReference type="EMBL" id="BAY71122.1"/>
    </source>
</evidence>
<evidence type="ECO:0000259" key="1">
    <source>
        <dbReference type="Pfam" id="PF00144"/>
    </source>
</evidence>
<feature type="domain" description="Beta-lactamase-related" evidence="1">
    <location>
        <begin position="17"/>
        <end position="331"/>
    </location>
</feature>
<dbReference type="Gene3D" id="3.40.710.10">
    <property type="entry name" value="DD-peptidase/beta-lactamase superfamily"/>
    <property type="match status" value="1"/>
</dbReference>
<accession>A0A1Z4KQ49</accession>
<dbReference type="Pfam" id="PF00144">
    <property type="entry name" value="Beta-lactamase"/>
    <property type="match status" value="1"/>
</dbReference>
<proteinExistence type="predicted"/>
<sequence>MTLPSPNKVDELFSEWDKPGSPGFALAITKDGETVYKRGYGIADLEHNIKIFPNSVFDIASTSKQFTAMCIALLARKGKLSLDDEIQIYISEIPRYEYPITVRHLIHHTSGIRDYLTLMGLAGMRCENEYPDNEIIGLIARQKELNFKPGEEHLYSNSGYFLLAEIVKRVSGESLAVFADKHIFSPLGMKTTHFHDDFTRIVSNRAIGYSLKDEGSFRIDMSILDVVGDGGIYTTVEDLCIWDKNFYQNKLGGYGQDLIEEIITPGILNSGEVIDYAFGLVRGHYRGLETISHSGGWMGYRSQMLRFPKQRFSVICLSNLGSAEPPELARKVADIYLVDDFTEQSIESVSHQTQIIEIPSVNLESKTGFYQNLKTGTVWELLVKDRKLIVEFAGMSFTLAPVSSSHFVIMDIPSNPDVEFEESGLDEPSHLYVCVDGKPRDVFQRLDFAPPDSEQLMDFTGEYYCQELDITYRISIEGGELLLNRRNSLRETLKPIHKDLLEGTDITLQFVRDDFHQVAGFNMSAGYGSVRNIQFLK</sequence>
<reference evidence="2 3" key="1">
    <citation type="submission" date="2017-06" db="EMBL/GenBank/DDBJ databases">
        <title>Genome sequencing of cyanobaciteial culture collection at National Institute for Environmental Studies (NIES).</title>
        <authorList>
            <person name="Hirose Y."/>
            <person name="Shimura Y."/>
            <person name="Fujisawa T."/>
            <person name="Nakamura Y."/>
            <person name="Kawachi M."/>
        </authorList>
    </citation>
    <scope>NUCLEOTIDE SEQUENCE [LARGE SCALE GENOMIC DNA]</scope>
    <source>
        <strain evidence="2 3">NIES-23</strain>
    </source>
</reference>
<dbReference type="PANTHER" id="PTHR46825">
    <property type="entry name" value="D-ALANYL-D-ALANINE-CARBOXYPEPTIDASE/ENDOPEPTIDASE AMPH"/>
    <property type="match status" value="1"/>
</dbReference>
<gene>
    <name evidence="2" type="ORF">NIES23_39360</name>
</gene>
<protein>
    <submittedName>
        <fullName evidence="2">Penicillin-binding protein</fullName>
    </submittedName>
</protein>
<dbReference type="InterPro" id="IPR001466">
    <property type="entry name" value="Beta-lactam-related"/>
</dbReference>
<organism evidence="2 3">
    <name type="scientific">Trichormus variabilis NIES-23</name>
    <dbReference type="NCBI Taxonomy" id="1973479"/>
    <lineage>
        <taxon>Bacteria</taxon>
        <taxon>Bacillati</taxon>
        <taxon>Cyanobacteriota</taxon>
        <taxon>Cyanophyceae</taxon>
        <taxon>Nostocales</taxon>
        <taxon>Nostocaceae</taxon>
        <taxon>Trichormus</taxon>
    </lineage>
</organism>
<dbReference type="InterPro" id="IPR012338">
    <property type="entry name" value="Beta-lactam/transpept-like"/>
</dbReference>
<dbReference type="Proteomes" id="UP000217507">
    <property type="component" value="Chromosome"/>
</dbReference>